<dbReference type="GO" id="GO:0006310">
    <property type="term" value="P:DNA recombination"/>
    <property type="evidence" value="ECO:0007669"/>
    <property type="project" value="InterPro"/>
</dbReference>
<dbReference type="GO" id="GO:0003676">
    <property type="term" value="F:nucleic acid binding"/>
    <property type="evidence" value="ECO:0007669"/>
    <property type="project" value="InterPro"/>
</dbReference>
<keyword evidence="5 10" id="KW-0269">Exonuclease</keyword>
<dbReference type="InterPro" id="IPR041122">
    <property type="entry name" value="RecJ_OB"/>
</dbReference>
<dbReference type="InterPro" id="IPR018779">
    <property type="entry name" value="RecJ_C"/>
</dbReference>
<dbReference type="Pfam" id="PF01368">
    <property type="entry name" value="DHH"/>
    <property type="match status" value="1"/>
</dbReference>
<evidence type="ECO:0000313" key="10">
    <source>
        <dbReference type="EMBL" id="OBR65815.1"/>
    </source>
</evidence>
<evidence type="ECO:0000313" key="11">
    <source>
        <dbReference type="Proteomes" id="UP000092024"/>
    </source>
</evidence>
<dbReference type="InterPro" id="IPR051673">
    <property type="entry name" value="SSDNA_exonuclease_RecJ"/>
</dbReference>
<evidence type="ECO:0000256" key="4">
    <source>
        <dbReference type="ARBA" id="ARBA00022801"/>
    </source>
</evidence>
<dbReference type="GO" id="GO:0008409">
    <property type="term" value="F:5'-3' exonuclease activity"/>
    <property type="evidence" value="ECO:0007669"/>
    <property type="project" value="InterPro"/>
</dbReference>
<dbReference type="AlphaFoldDB" id="A0A1A5YK97"/>
<feature type="domain" description="DDH" evidence="6">
    <location>
        <begin position="86"/>
        <end position="230"/>
    </location>
</feature>
<reference evidence="10 11" key="1">
    <citation type="submission" date="2016-05" db="EMBL/GenBank/DDBJ databases">
        <title>Paenibacillus oryzae. sp. nov., isolated from the rice root.</title>
        <authorList>
            <person name="Zhang J."/>
            <person name="Zhang X."/>
        </authorList>
    </citation>
    <scope>NUCLEOTIDE SEQUENCE [LARGE SCALE GENOMIC DNA]</scope>
    <source>
        <strain evidence="10 11">1DrF-4</strain>
    </source>
</reference>
<organism evidence="10 11">
    <name type="scientific">Paenibacillus oryzae</name>
    <dbReference type="NCBI Taxonomy" id="1844972"/>
    <lineage>
        <taxon>Bacteria</taxon>
        <taxon>Bacillati</taxon>
        <taxon>Bacillota</taxon>
        <taxon>Bacilli</taxon>
        <taxon>Bacillales</taxon>
        <taxon>Paenibacillaceae</taxon>
        <taxon>Paenibacillus</taxon>
    </lineage>
</organism>
<dbReference type="SUPFAM" id="SSF64182">
    <property type="entry name" value="DHH phosphoesterases"/>
    <property type="match status" value="1"/>
</dbReference>
<evidence type="ECO:0000259" key="6">
    <source>
        <dbReference type="Pfam" id="PF01368"/>
    </source>
</evidence>
<dbReference type="Pfam" id="PF10141">
    <property type="entry name" value="ssDNA-exonuc_C"/>
    <property type="match status" value="1"/>
</dbReference>
<dbReference type="InterPro" id="IPR001667">
    <property type="entry name" value="DDH_dom"/>
</dbReference>
<accession>A0A1A5YK97</accession>
<dbReference type="Gene3D" id="3.10.310.30">
    <property type="match status" value="1"/>
</dbReference>
<dbReference type="STRING" id="1844972.A7K91_17425"/>
<evidence type="ECO:0000256" key="3">
    <source>
        <dbReference type="ARBA" id="ARBA00022722"/>
    </source>
</evidence>
<gene>
    <name evidence="10" type="ORF">A7K91_17425</name>
</gene>
<dbReference type="Gene3D" id="3.90.1640.30">
    <property type="match status" value="1"/>
</dbReference>
<keyword evidence="11" id="KW-1185">Reference proteome</keyword>
<protein>
    <recommendedName>
        <fullName evidence="2">Single-stranded-DNA-specific exonuclease RecJ</fullName>
    </recommendedName>
</protein>
<dbReference type="PANTHER" id="PTHR30255:SF2">
    <property type="entry name" value="SINGLE-STRANDED-DNA-SPECIFIC EXONUCLEASE RECJ"/>
    <property type="match status" value="1"/>
</dbReference>
<evidence type="ECO:0000256" key="5">
    <source>
        <dbReference type="ARBA" id="ARBA00022839"/>
    </source>
</evidence>
<evidence type="ECO:0000259" key="9">
    <source>
        <dbReference type="Pfam" id="PF17768"/>
    </source>
</evidence>
<dbReference type="GO" id="GO:0006281">
    <property type="term" value="P:DNA repair"/>
    <property type="evidence" value="ECO:0007669"/>
    <property type="project" value="InterPro"/>
</dbReference>
<dbReference type="EMBL" id="LYPA01000052">
    <property type="protein sequence ID" value="OBR65815.1"/>
    <property type="molecule type" value="Genomic_DNA"/>
</dbReference>
<dbReference type="Proteomes" id="UP000092024">
    <property type="component" value="Unassembled WGS sequence"/>
</dbReference>
<dbReference type="Pfam" id="PF02272">
    <property type="entry name" value="DHHA1"/>
    <property type="match status" value="1"/>
</dbReference>
<keyword evidence="3" id="KW-0540">Nuclease</keyword>
<proteinExistence type="inferred from homology"/>
<evidence type="ECO:0000256" key="1">
    <source>
        <dbReference type="ARBA" id="ARBA00005915"/>
    </source>
</evidence>
<dbReference type="NCBIfam" id="TIGR00644">
    <property type="entry name" value="recJ"/>
    <property type="match status" value="1"/>
</dbReference>
<feature type="domain" description="DHHA1" evidence="7">
    <location>
        <begin position="356"/>
        <end position="450"/>
    </location>
</feature>
<name>A0A1A5YK97_9BACL</name>
<comment type="caution">
    <text evidence="10">The sequence shown here is derived from an EMBL/GenBank/DDBJ whole genome shotgun (WGS) entry which is preliminary data.</text>
</comment>
<feature type="domain" description="RecJ OB" evidence="9">
    <location>
        <begin position="465"/>
        <end position="571"/>
    </location>
</feature>
<evidence type="ECO:0000259" key="7">
    <source>
        <dbReference type="Pfam" id="PF02272"/>
    </source>
</evidence>
<dbReference type="InterPro" id="IPR003156">
    <property type="entry name" value="DHHA1_dom"/>
</dbReference>
<evidence type="ECO:0000256" key="2">
    <source>
        <dbReference type="ARBA" id="ARBA00019841"/>
    </source>
</evidence>
<evidence type="ECO:0000259" key="8">
    <source>
        <dbReference type="Pfam" id="PF10141"/>
    </source>
</evidence>
<feature type="domain" description="Single-stranded-DNA-specific exonuclease RecJ C-terminal" evidence="8">
    <location>
        <begin position="574"/>
        <end position="662"/>
    </location>
</feature>
<keyword evidence="4" id="KW-0378">Hydrolase</keyword>
<dbReference type="InterPro" id="IPR038763">
    <property type="entry name" value="DHH_sf"/>
</dbReference>
<sequence length="672" mass="73842">MVINRKTRWAIAPWNDSDERLAVELSRELSLPPLVARLLLQRGYRDIQAAEAFLNGDASLLHDPYLLDGMKEAVDRISAAGAAGEKIRIYGDYDADGVSSTSLLCRVFQQLNYTYDYYIPHRSLEGYGLNNKAIQQAAEEGVKLLVTVDTGISAYEEVEFAKACGLDVVVTDHHEPPERLPNACAVVNPKQKHCSYPFKGLAGVGVAFKLATALMGRPPLELCDIVSLGTIADLMPLLDENRIFVRCGLQRMKEEPSIGFKALAEAAGIELPALTSTGIAFGMAPRINAAGRLDHAKRAVELLIADDYDSAILAAIGLDALNKERQRIVEETVKEAEAKWADRQEVCRASGEEEPSVIMLAGEGWNVGVIGIVASKLLERHYKPVVVLGIDAESGMCKGSARSIEGYDLHAALTECSELLDHYGGHQAAAGMSLHREQLAAFEAKMSALAKSWVTEEQWIPKSQVDLECELEEATLSTISQLALLEPFGIANPSPRLLFRNAEVAEKKAIGKESKHLKLAVGKGNRLLDVIAFGRGEVARQLQYGCRIDMLGELSINEWNGFRKPQLQLHDMQLQEELPESFPSREAFGAVYKRLHAIGRSKLRGLPERLAADAGLSLASVRFMLEVFQELEFLTVTDGVFAMSDSPRKRELSTSARYQSVWESFNEKAAPV</sequence>
<comment type="similarity">
    <text evidence="1">Belongs to the RecJ family.</text>
</comment>
<dbReference type="InterPro" id="IPR004610">
    <property type="entry name" value="RecJ"/>
</dbReference>
<dbReference type="Pfam" id="PF17768">
    <property type="entry name" value="RecJ_OB"/>
    <property type="match status" value="1"/>
</dbReference>
<dbReference type="PANTHER" id="PTHR30255">
    <property type="entry name" value="SINGLE-STRANDED-DNA-SPECIFIC EXONUCLEASE RECJ"/>
    <property type="match status" value="1"/>
</dbReference>